<dbReference type="InterPro" id="IPR023214">
    <property type="entry name" value="HAD_sf"/>
</dbReference>
<organism evidence="7 8">
    <name type="scientific">Hirsutella minnesotensis 3608</name>
    <dbReference type="NCBI Taxonomy" id="1043627"/>
    <lineage>
        <taxon>Eukaryota</taxon>
        <taxon>Fungi</taxon>
        <taxon>Dikarya</taxon>
        <taxon>Ascomycota</taxon>
        <taxon>Pezizomycotina</taxon>
        <taxon>Sordariomycetes</taxon>
        <taxon>Hypocreomycetidae</taxon>
        <taxon>Hypocreales</taxon>
        <taxon>Ophiocordycipitaceae</taxon>
        <taxon>Hirsutella</taxon>
    </lineage>
</organism>
<feature type="binding site" evidence="6">
    <location>
        <position position="19"/>
    </location>
    <ligand>
        <name>Mg(2+)</name>
        <dbReference type="ChEBI" id="CHEBI:18420"/>
    </ligand>
</feature>
<keyword evidence="6" id="KW-0539">Nucleus</keyword>
<dbReference type="GO" id="GO:0005634">
    <property type="term" value="C:nucleus"/>
    <property type="evidence" value="ECO:0007669"/>
    <property type="project" value="UniProtKB-SubCell"/>
</dbReference>
<dbReference type="Proteomes" id="UP000054481">
    <property type="component" value="Unassembled WGS sequence"/>
</dbReference>
<dbReference type="Gene3D" id="1.10.720.60">
    <property type="match status" value="1"/>
</dbReference>
<dbReference type="SUPFAM" id="SSF56784">
    <property type="entry name" value="HAD-like"/>
    <property type="match status" value="1"/>
</dbReference>
<feature type="binding site" evidence="6">
    <location>
        <begin position="131"/>
        <end position="132"/>
    </location>
    <ligand>
        <name>substrate</name>
    </ligand>
</feature>
<comment type="similarity">
    <text evidence="6">Belongs to the HAD-like hydrolase superfamily. MasA/MtnC family.</text>
</comment>
<dbReference type="HAMAP" id="MF_03117">
    <property type="entry name" value="Salvage_MtnC_euk"/>
    <property type="match status" value="1"/>
</dbReference>
<dbReference type="PANTHER" id="PTHR20371">
    <property type="entry name" value="ENOLASE-PHOSPHATASE E1"/>
    <property type="match status" value="1"/>
</dbReference>
<evidence type="ECO:0000256" key="1">
    <source>
        <dbReference type="ARBA" id="ARBA00022605"/>
    </source>
</evidence>
<keyword evidence="1 6" id="KW-0028">Amino-acid biosynthesis</keyword>
<keyword evidence="3 6" id="KW-0378">Hydrolase</keyword>
<dbReference type="SFLD" id="SFLDG01129">
    <property type="entry name" value="C1.5:_HAD__Beta-PGM__Phosphata"/>
    <property type="match status" value="1"/>
</dbReference>
<gene>
    <name evidence="6" type="primary">UTR4</name>
    <name evidence="7" type="ORF">HIM_07161</name>
</gene>
<evidence type="ECO:0000256" key="5">
    <source>
        <dbReference type="ARBA" id="ARBA00023167"/>
    </source>
</evidence>
<keyword evidence="4 6" id="KW-0460">Magnesium</keyword>
<dbReference type="GO" id="GO:0043874">
    <property type="term" value="F:acireductone synthase activity"/>
    <property type="evidence" value="ECO:0007669"/>
    <property type="project" value="UniProtKB-EC"/>
</dbReference>
<keyword evidence="8" id="KW-1185">Reference proteome</keyword>
<dbReference type="GO" id="GO:0019509">
    <property type="term" value="P:L-methionine salvage from methylthioadenosine"/>
    <property type="evidence" value="ECO:0007669"/>
    <property type="project" value="UniProtKB-UniRule"/>
</dbReference>
<comment type="catalytic activity">
    <reaction evidence="6">
        <text>5-methylsulfanyl-2,3-dioxopentyl phosphate + H2O = 1,2-dihydroxy-5-(methylsulfanyl)pent-1-en-3-one + phosphate</text>
        <dbReference type="Rhea" id="RHEA:21700"/>
        <dbReference type="ChEBI" id="CHEBI:15377"/>
        <dbReference type="ChEBI" id="CHEBI:43474"/>
        <dbReference type="ChEBI" id="CHEBI:49252"/>
        <dbReference type="ChEBI" id="CHEBI:58828"/>
        <dbReference type="EC" id="3.1.3.77"/>
    </reaction>
</comment>
<dbReference type="AlphaFoldDB" id="A0A0F7ZZ02"/>
<keyword evidence="2 6" id="KW-0479">Metal-binding</keyword>
<name>A0A0F7ZZ02_9HYPO</name>
<dbReference type="InterPro" id="IPR036412">
    <property type="entry name" value="HAD-like_sf"/>
</dbReference>
<dbReference type="UniPathway" id="UPA00904">
    <property type="reaction ID" value="UER00876"/>
</dbReference>
<accession>A0A0F7ZZ02</accession>
<dbReference type="EMBL" id="KQ030535">
    <property type="protein sequence ID" value="KJZ73367.1"/>
    <property type="molecule type" value="Genomic_DNA"/>
</dbReference>
<dbReference type="EC" id="3.1.3.77" evidence="6"/>
<evidence type="ECO:0000256" key="4">
    <source>
        <dbReference type="ARBA" id="ARBA00022842"/>
    </source>
</evidence>
<dbReference type="InterPro" id="IPR027511">
    <property type="entry name" value="ENOPH1_eukaryotes"/>
</dbReference>
<evidence type="ECO:0000313" key="7">
    <source>
        <dbReference type="EMBL" id="KJZ73367.1"/>
    </source>
</evidence>
<comment type="pathway">
    <text evidence="6">Amino-acid biosynthesis; L-methionine biosynthesis via salvage pathway; L-methionine from S-methyl-5-thio-alpha-D-ribose 1-phosphate: step 3/6.</text>
</comment>
<evidence type="ECO:0000256" key="3">
    <source>
        <dbReference type="ARBA" id="ARBA00022801"/>
    </source>
</evidence>
<comment type="cofactor">
    <cofactor evidence="6">
        <name>Mg(2+)</name>
        <dbReference type="ChEBI" id="CHEBI:18420"/>
    </cofactor>
    <text evidence="6">Binds 1 Mg(2+) ion per subunit.</text>
</comment>
<keyword evidence="6" id="KW-0963">Cytoplasm</keyword>
<dbReference type="GO" id="GO:0000287">
    <property type="term" value="F:magnesium ion binding"/>
    <property type="evidence" value="ECO:0007669"/>
    <property type="project" value="UniProtKB-UniRule"/>
</dbReference>
<reference evidence="7 8" key="1">
    <citation type="journal article" date="2014" name="Genome Biol. Evol.">
        <title>Comparative genomics and transcriptomics analyses reveal divergent lifestyle features of nematode endoparasitic fungus Hirsutella minnesotensis.</title>
        <authorList>
            <person name="Lai Y."/>
            <person name="Liu K."/>
            <person name="Zhang X."/>
            <person name="Zhang X."/>
            <person name="Li K."/>
            <person name="Wang N."/>
            <person name="Shu C."/>
            <person name="Wu Y."/>
            <person name="Wang C."/>
            <person name="Bushley K.E."/>
            <person name="Xiang M."/>
            <person name="Liu X."/>
        </authorList>
    </citation>
    <scope>NUCLEOTIDE SEQUENCE [LARGE SCALE GENOMIC DNA]</scope>
    <source>
        <strain evidence="7 8">3608</strain>
    </source>
</reference>
<protein>
    <recommendedName>
        <fullName evidence="6">Enolase-phosphatase E1</fullName>
        <ecNumber evidence="6">3.1.3.77</ecNumber>
    </recommendedName>
    <alternativeName>
        <fullName evidence="6">2,3-diketo-5-methylthio-1-phosphopentane phosphatase</fullName>
    </alternativeName>
</protein>
<sequence>MAVDADTLVDCDVVVLDIEGTVCPISFVHDVLFPYALNALTRRLGDYWDSTEFAQYRNAFPEPYRHDCAAFDAHVRQLVAQDVKAPYLKALQGFLWQQGYDSGELEAPVFPDVGPFITSSHANGKKVIIYSSGSVPAQKLFFSHTSAQPSDLSPFILAWFDTVNAGPKMEPSSYATILASLPEIAPERWLFLSDNIKEVEAAVAAGMRSLPVVRPGNAPLPSENALSSLAVNDFDPDSVRSIKSCLASLDDTIQRRRT</sequence>
<dbReference type="GO" id="GO:0005737">
    <property type="term" value="C:cytoplasm"/>
    <property type="evidence" value="ECO:0007669"/>
    <property type="project" value="UniProtKB-SubCell"/>
</dbReference>
<proteinExistence type="inferred from homology"/>
<dbReference type="SFLD" id="SFLDS00003">
    <property type="entry name" value="Haloacid_Dehalogenase"/>
    <property type="match status" value="1"/>
</dbReference>
<dbReference type="InterPro" id="IPR023943">
    <property type="entry name" value="Enolase-ppase_E1"/>
</dbReference>
<evidence type="ECO:0000256" key="6">
    <source>
        <dbReference type="HAMAP-Rule" id="MF_03117"/>
    </source>
</evidence>
<evidence type="ECO:0000256" key="2">
    <source>
        <dbReference type="ARBA" id="ARBA00022723"/>
    </source>
</evidence>
<comment type="function">
    <text evidence="6">Bifunctional enzyme that catalyzes the enolization of 2,3-diketo-5-methylthiopentyl-1-phosphate (DK-MTP-1-P) into the intermediate 2-hydroxy-3-keto-5-methylthiopentenyl-1-phosphate (HK-MTPenyl-1-P), which is then dephosphorylated to form the acireductone 1,2-dihydroxy-3-keto-5-methylthiopentene (DHK-MTPene).</text>
</comment>
<dbReference type="OrthoDB" id="272500at2759"/>
<dbReference type="PANTHER" id="PTHR20371:SF1">
    <property type="entry name" value="ENOLASE-PHOSPHATASE E1"/>
    <property type="match status" value="1"/>
</dbReference>
<keyword evidence="5 6" id="KW-0486">Methionine biosynthesis</keyword>
<feature type="binding site" evidence="6">
    <location>
        <position position="17"/>
    </location>
    <ligand>
        <name>Mg(2+)</name>
        <dbReference type="ChEBI" id="CHEBI:18420"/>
    </ligand>
</feature>
<evidence type="ECO:0000313" key="8">
    <source>
        <dbReference type="Proteomes" id="UP000054481"/>
    </source>
</evidence>
<comment type="subunit">
    <text evidence="6">Monomer.</text>
</comment>
<dbReference type="Gene3D" id="3.40.50.1000">
    <property type="entry name" value="HAD superfamily/HAD-like"/>
    <property type="match status" value="1"/>
</dbReference>
<dbReference type="SFLD" id="SFLDG01133">
    <property type="entry name" value="C1.5.4:_Enolase-phosphatase_Li"/>
    <property type="match status" value="1"/>
</dbReference>
<dbReference type="Pfam" id="PF00702">
    <property type="entry name" value="Hydrolase"/>
    <property type="match status" value="1"/>
</dbReference>
<feature type="binding site" evidence="6">
    <location>
        <position position="194"/>
    </location>
    <ligand>
        <name>Mg(2+)</name>
        <dbReference type="ChEBI" id="CHEBI:18420"/>
    </ligand>
</feature>
<feature type="binding site" evidence="6">
    <location>
        <position position="168"/>
    </location>
    <ligand>
        <name>substrate</name>
    </ligand>
</feature>
<comment type="pathway">
    <text evidence="6">Amino-acid biosynthesis; L-methionine biosynthesis via salvage pathway; L-methionine from S-methyl-5-thio-alpha-D-ribose 1-phosphate: step 4/6.</text>
</comment>
<comment type="subcellular location">
    <subcellularLocation>
        <location evidence="6">Cytoplasm</location>
    </subcellularLocation>
    <subcellularLocation>
        <location evidence="6">Nucleus</location>
    </subcellularLocation>
</comment>
<dbReference type="NCBIfam" id="TIGR01691">
    <property type="entry name" value="enolase-ppase"/>
    <property type="match status" value="1"/>
</dbReference>
<dbReference type="CDD" id="cd01629">
    <property type="entry name" value="HAD_EP"/>
    <property type="match status" value="1"/>
</dbReference>